<keyword evidence="1" id="KW-0175">Coiled coil</keyword>
<dbReference type="SUPFAM" id="SSF54001">
    <property type="entry name" value="Cysteine proteinases"/>
    <property type="match status" value="1"/>
</dbReference>
<comment type="caution">
    <text evidence="2">The sequence shown here is derived from an EMBL/GenBank/DDBJ whole genome shotgun (WGS) entry which is preliminary data.</text>
</comment>
<accession>A0A498I6S9</accession>
<evidence type="ECO:0000313" key="3">
    <source>
        <dbReference type="Proteomes" id="UP000290289"/>
    </source>
</evidence>
<evidence type="ECO:0000313" key="2">
    <source>
        <dbReference type="EMBL" id="RXH78589.1"/>
    </source>
</evidence>
<feature type="coiled-coil region" evidence="1">
    <location>
        <begin position="102"/>
        <end position="143"/>
    </location>
</feature>
<dbReference type="AlphaFoldDB" id="A0A498I6S9"/>
<keyword evidence="3" id="KW-1185">Reference proteome</keyword>
<evidence type="ECO:0000256" key="1">
    <source>
        <dbReference type="SAM" id="Coils"/>
    </source>
</evidence>
<reference evidence="2 3" key="1">
    <citation type="submission" date="2018-10" db="EMBL/GenBank/DDBJ databases">
        <title>A high-quality apple genome assembly.</title>
        <authorList>
            <person name="Hu J."/>
        </authorList>
    </citation>
    <scope>NUCLEOTIDE SEQUENCE [LARGE SCALE GENOMIC DNA]</scope>
    <source>
        <strain evidence="3">cv. HFTH1</strain>
        <tissue evidence="2">Young leaf</tissue>
    </source>
</reference>
<name>A0A498I6S9_MALDO</name>
<dbReference type="Gene3D" id="3.40.395.10">
    <property type="entry name" value="Adenoviral Proteinase, Chain A"/>
    <property type="match status" value="1"/>
</dbReference>
<proteinExistence type="predicted"/>
<dbReference type="Proteomes" id="UP000290289">
    <property type="component" value="Chromosome 13"/>
</dbReference>
<sequence>MGERYKSVTGCVIGLLWNLSELYAKMEIMKIHELEEVVQVGGGSPKTPETEKKIIQLCSNGGRINVEPHKVSDEEFLPMFDILPSEFMENNLGEPSNSKVDLNDLERKLQEMSLLVEDYCSEIMKLTIKNENLKEELKCKENYIVKDKSPKQNLMILLVKSKQRKPLLMPDYKYDACVNKKMVVHMDKNCVGSRAIQMHEYGNTKKMAPVKTIDCLPIPYAEKLKQFLDLNDDRVSMWKGEHCAVIRDDILALLNEGGVSRHVRENDYVFFPINHFKGMHYTLLVFNKQSGWWEHYNTLQTKMNMYVDPYFEEAKKLHVKISDYFKHMKDSISRKLNENSICKHIMKGDKVQTLLYMLSHDDREFLMWLRQTNVEYPLKANISCLQQFPNICCDVYCTKKADGELVEGVFSAEAMKNMRAHVLCRFINKGDGSWEKEELHKPYDM</sequence>
<protein>
    <submittedName>
        <fullName evidence="2">Uncharacterized protein</fullName>
    </submittedName>
</protein>
<organism evidence="2 3">
    <name type="scientific">Malus domestica</name>
    <name type="common">Apple</name>
    <name type="synonym">Pyrus malus</name>
    <dbReference type="NCBI Taxonomy" id="3750"/>
    <lineage>
        <taxon>Eukaryota</taxon>
        <taxon>Viridiplantae</taxon>
        <taxon>Streptophyta</taxon>
        <taxon>Embryophyta</taxon>
        <taxon>Tracheophyta</taxon>
        <taxon>Spermatophyta</taxon>
        <taxon>Magnoliopsida</taxon>
        <taxon>eudicotyledons</taxon>
        <taxon>Gunneridae</taxon>
        <taxon>Pentapetalae</taxon>
        <taxon>rosids</taxon>
        <taxon>fabids</taxon>
        <taxon>Rosales</taxon>
        <taxon>Rosaceae</taxon>
        <taxon>Amygdaloideae</taxon>
        <taxon>Maleae</taxon>
        <taxon>Malus</taxon>
    </lineage>
</organism>
<gene>
    <name evidence="2" type="ORF">DVH24_002107</name>
</gene>
<dbReference type="EMBL" id="RDQH01000339">
    <property type="protein sequence ID" value="RXH78589.1"/>
    <property type="molecule type" value="Genomic_DNA"/>
</dbReference>
<dbReference type="InterPro" id="IPR038765">
    <property type="entry name" value="Papain-like_cys_pep_sf"/>
</dbReference>